<evidence type="ECO:0008006" key="3">
    <source>
        <dbReference type="Google" id="ProtNLM"/>
    </source>
</evidence>
<proteinExistence type="predicted"/>
<accession>A0A1C3CXR6</accession>
<reference evidence="1 2" key="1">
    <citation type="submission" date="2016-07" db="EMBL/GenBank/DDBJ databases">
        <title>Acinetobacter sp. ANC 4603.</title>
        <authorList>
            <person name="Radolfova-Krizova L."/>
            <person name="Nemec A."/>
        </authorList>
    </citation>
    <scope>NUCLEOTIDE SEQUENCE [LARGE SCALE GENOMIC DNA]</scope>
    <source>
        <strain evidence="1 2">ANC 4603</strain>
    </source>
</reference>
<dbReference type="STRING" id="1891224.BBP83_03280"/>
<evidence type="ECO:0000313" key="1">
    <source>
        <dbReference type="EMBL" id="ODA13429.1"/>
    </source>
</evidence>
<dbReference type="OrthoDB" id="6704491at2"/>
<gene>
    <name evidence="1" type="ORF">BBP83_03280</name>
</gene>
<comment type="caution">
    <text evidence="1">The sequence shown here is derived from an EMBL/GenBank/DDBJ whole genome shotgun (WGS) entry which is preliminary data.</text>
</comment>
<evidence type="ECO:0000313" key="2">
    <source>
        <dbReference type="Proteomes" id="UP000186553"/>
    </source>
</evidence>
<keyword evidence="2" id="KW-1185">Reference proteome</keyword>
<dbReference type="EMBL" id="MBDL01000008">
    <property type="protein sequence ID" value="ODA13429.1"/>
    <property type="molecule type" value="Genomic_DNA"/>
</dbReference>
<dbReference type="AlphaFoldDB" id="A0A1C3CXR6"/>
<dbReference type="RefSeq" id="WP_068886191.1">
    <property type="nucleotide sequence ID" value="NZ_CBCRUU010000009.1"/>
</dbReference>
<dbReference type="Proteomes" id="UP000186553">
    <property type="component" value="Unassembled WGS sequence"/>
</dbReference>
<organism evidence="1 2">
    <name type="scientific">Acinetobacter celticus</name>
    <dbReference type="NCBI Taxonomy" id="1891224"/>
    <lineage>
        <taxon>Bacteria</taxon>
        <taxon>Pseudomonadati</taxon>
        <taxon>Pseudomonadota</taxon>
        <taxon>Gammaproteobacteria</taxon>
        <taxon>Moraxellales</taxon>
        <taxon>Moraxellaceae</taxon>
        <taxon>Acinetobacter</taxon>
    </lineage>
</organism>
<protein>
    <recommendedName>
        <fullName evidence="3">Lipoprotein</fullName>
    </recommendedName>
</protein>
<name>A0A1C3CXR6_9GAMM</name>
<dbReference type="PROSITE" id="PS51257">
    <property type="entry name" value="PROKAR_LIPOPROTEIN"/>
    <property type="match status" value="1"/>
</dbReference>
<sequence>MKKLTGLLLGTILISGCATTLPETDKVATRGLLLCEANELCPSVMVSWNEQKKDVLDVQINLNSVNNEFDIKHVSFSNGQKTFGFDPITATEHEVVFGMHRSRNSVIVPVRLMADLDGQKPGQKIMMSLETDKGTITRYVLKDGKESLLYQQFKSVYK</sequence>